<name>A0A3N1Y150_9GAMM</name>
<proteinExistence type="predicted"/>
<dbReference type="Proteomes" id="UP000276634">
    <property type="component" value="Unassembled WGS sequence"/>
</dbReference>
<evidence type="ECO:0000313" key="2">
    <source>
        <dbReference type="Proteomes" id="UP000276634"/>
    </source>
</evidence>
<sequence length="123" mass="13209">MTREAKLVCWRCGTALDGIGPRLGRRDACPACRAELHVCRMCALYDPAAAGQCREPVAEPVAEKTRANFCGYFTPRPGAYAPRPDDGAARRRLAALFGEDDAADAPDAAADPAEAVRRLFGED</sequence>
<dbReference type="EMBL" id="RJVI01000002">
    <property type="protein sequence ID" value="ROR32555.1"/>
    <property type="molecule type" value="Genomic_DNA"/>
</dbReference>
<dbReference type="RefSeq" id="WP_123401477.1">
    <property type="nucleotide sequence ID" value="NZ_RJVI01000002.1"/>
</dbReference>
<keyword evidence="2" id="KW-1185">Reference proteome</keyword>
<accession>A0A3N1Y150</accession>
<reference evidence="1 2" key="1">
    <citation type="submission" date="2018-11" db="EMBL/GenBank/DDBJ databases">
        <title>Genomic Encyclopedia of Type Strains, Phase IV (KMG-IV): sequencing the most valuable type-strain genomes for metagenomic binning, comparative biology and taxonomic classification.</title>
        <authorList>
            <person name="Goeker M."/>
        </authorList>
    </citation>
    <scope>NUCLEOTIDE SEQUENCE [LARGE SCALE GENOMIC DNA]</scope>
    <source>
        <strain evidence="1 2">DSM 100275</strain>
    </source>
</reference>
<evidence type="ECO:0000313" key="1">
    <source>
        <dbReference type="EMBL" id="ROR32555.1"/>
    </source>
</evidence>
<organism evidence="1 2">
    <name type="scientific">Inmirania thermothiophila</name>
    <dbReference type="NCBI Taxonomy" id="1750597"/>
    <lineage>
        <taxon>Bacteria</taxon>
        <taxon>Pseudomonadati</taxon>
        <taxon>Pseudomonadota</taxon>
        <taxon>Gammaproteobacteria</taxon>
        <taxon>Chromatiales</taxon>
        <taxon>Ectothiorhodospiraceae</taxon>
        <taxon>Inmirania</taxon>
    </lineage>
</organism>
<comment type="caution">
    <text evidence="1">The sequence shown here is derived from an EMBL/GenBank/DDBJ whole genome shotgun (WGS) entry which is preliminary data.</text>
</comment>
<dbReference type="AlphaFoldDB" id="A0A3N1Y150"/>
<dbReference type="OrthoDB" id="129664at2"/>
<gene>
    <name evidence="1" type="ORF">EDC57_1757</name>
</gene>
<protein>
    <submittedName>
        <fullName evidence="1">Uncharacterized protein</fullName>
    </submittedName>
</protein>